<keyword evidence="3" id="KW-1185">Reference proteome</keyword>
<dbReference type="SUPFAM" id="SSF56112">
    <property type="entry name" value="Protein kinase-like (PK-like)"/>
    <property type="match status" value="1"/>
</dbReference>
<dbReference type="AlphaFoldDB" id="D8LCI7"/>
<evidence type="ECO:0000256" key="1">
    <source>
        <dbReference type="SAM" id="MobiDB-lite"/>
    </source>
</evidence>
<feature type="compositionally biased region" description="Basic and acidic residues" evidence="1">
    <location>
        <begin position="203"/>
        <end position="215"/>
    </location>
</feature>
<dbReference type="OrthoDB" id="648396at2759"/>
<accession>D8LCI7</accession>
<evidence type="ECO:0000313" key="2">
    <source>
        <dbReference type="EMBL" id="CBN79500.1"/>
    </source>
</evidence>
<dbReference type="EMBL" id="FN649734">
    <property type="protein sequence ID" value="CBN79500.1"/>
    <property type="molecule type" value="Genomic_DNA"/>
</dbReference>
<reference evidence="2 3" key="1">
    <citation type="journal article" date="2010" name="Nature">
        <title>The Ectocarpus genome and the independent evolution of multicellularity in brown algae.</title>
        <authorList>
            <person name="Cock J.M."/>
            <person name="Sterck L."/>
            <person name="Rouze P."/>
            <person name="Scornet D."/>
            <person name="Allen A.E."/>
            <person name="Amoutzias G."/>
            <person name="Anthouard V."/>
            <person name="Artiguenave F."/>
            <person name="Aury J.M."/>
            <person name="Badger J.H."/>
            <person name="Beszteri B."/>
            <person name="Billiau K."/>
            <person name="Bonnet E."/>
            <person name="Bothwell J.H."/>
            <person name="Bowler C."/>
            <person name="Boyen C."/>
            <person name="Brownlee C."/>
            <person name="Carrano C.J."/>
            <person name="Charrier B."/>
            <person name="Cho G.Y."/>
            <person name="Coelho S.M."/>
            <person name="Collen J."/>
            <person name="Corre E."/>
            <person name="Da Silva C."/>
            <person name="Delage L."/>
            <person name="Delaroque N."/>
            <person name="Dittami S.M."/>
            <person name="Doulbeau S."/>
            <person name="Elias M."/>
            <person name="Farnham G."/>
            <person name="Gachon C.M."/>
            <person name="Gschloessl B."/>
            <person name="Heesch S."/>
            <person name="Jabbari K."/>
            <person name="Jubin C."/>
            <person name="Kawai H."/>
            <person name="Kimura K."/>
            <person name="Kloareg B."/>
            <person name="Kupper F.C."/>
            <person name="Lang D."/>
            <person name="Le Bail A."/>
            <person name="Leblanc C."/>
            <person name="Lerouge P."/>
            <person name="Lohr M."/>
            <person name="Lopez P.J."/>
            <person name="Martens C."/>
            <person name="Maumus F."/>
            <person name="Michel G."/>
            <person name="Miranda-Saavedra D."/>
            <person name="Morales J."/>
            <person name="Moreau H."/>
            <person name="Motomura T."/>
            <person name="Nagasato C."/>
            <person name="Napoli C.A."/>
            <person name="Nelson D.R."/>
            <person name="Nyvall-Collen P."/>
            <person name="Peters A.F."/>
            <person name="Pommier C."/>
            <person name="Potin P."/>
            <person name="Poulain J."/>
            <person name="Quesneville H."/>
            <person name="Read B."/>
            <person name="Rensing S.A."/>
            <person name="Ritter A."/>
            <person name="Rousvoal S."/>
            <person name="Samanta M."/>
            <person name="Samson G."/>
            <person name="Schroeder D.C."/>
            <person name="Segurens B."/>
            <person name="Strittmatter M."/>
            <person name="Tonon T."/>
            <person name="Tregear J.W."/>
            <person name="Valentin K."/>
            <person name="von Dassow P."/>
            <person name="Yamagishi T."/>
            <person name="Van de Peer Y."/>
            <person name="Wincker P."/>
        </authorList>
    </citation>
    <scope>NUCLEOTIDE SEQUENCE [LARGE SCALE GENOMIC DNA]</scope>
    <source>
        <strain evidence="3">Ec32 / CCAP1310/4</strain>
    </source>
</reference>
<organism evidence="2 3">
    <name type="scientific">Ectocarpus siliculosus</name>
    <name type="common">Brown alga</name>
    <name type="synonym">Conferva siliculosa</name>
    <dbReference type="NCBI Taxonomy" id="2880"/>
    <lineage>
        <taxon>Eukaryota</taxon>
        <taxon>Sar</taxon>
        <taxon>Stramenopiles</taxon>
        <taxon>Ochrophyta</taxon>
        <taxon>PX clade</taxon>
        <taxon>Phaeophyceae</taxon>
        <taxon>Ectocarpales</taxon>
        <taxon>Ectocarpaceae</taxon>
        <taxon>Ectocarpus</taxon>
    </lineage>
</organism>
<name>D8LCI7_ECTSI</name>
<dbReference type="InParanoid" id="D8LCI7"/>
<protein>
    <submittedName>
        <fullName evidence="2">Cdk10/11, putative</fullName>
    </submittedName>
</protein>
<dbReference type="STRING" id="2880.D8LCI7"/>
<evidence type="ECO:0000313" key="3">
    <source>
        <dbReference type="Proteomes" id="UP000002630"/>
    </source>
</evidence>
<dbReference type="Proteomes" id="UP000002630">
    <property type="component" value="Linkage Group LG09"/>
</dbReference>
<feature type="compositionally biased region" description="Low complexity" evidence="1">
    <location>
        <begin position="160"/>
        <end position="185"/>
    </location>
</feature>
<feature type="compositionally biased region" description="Gly residues" evidence="1">
    <location>
        <begin position="145"/>
        <end position="159"/>
    </location>
</feature>
<dbReference type="EMBL" id="FN647789">
    <property type="protein sequence ID" value="CBN79500.1"/>
    <property type="molecule type" value="Genomic_DNA"/>
</dbReference>
<sequence length="242" mass="25048">MLWLFSGGGGIKLLGAPNERIWPSLLDLPNVRSGKIDVLGVSHRYNPLGVLFPHFRKEGMDFFKERFTYDPDKRFSARQALRHQYFLNKPLPKSKDVMPTFPTRHGPEPAKLKMSSKGQQASSSSSWVMGASKSKSSSNSASGSGRRGGGLLPTAGGEGRPAAVATRTSASSSSAAGAAAAAASGSSGGANVGSSSATAAGGARREDAEELREGDGEGTSSSRRAVGGGGSEGSVPLKKPRR</sequence>
<feature type="compositionally biased region" description="Low complexity" evidence="1">
    <location>
        <begin position="115"/>
        <end position="144"/>
    </location>
</feature>
<feature type="region of interest" description="Disordered" evidence="1">
    <location>
        <begin position="93"/>
        <end position="242"/>
    </location>
</feature>
<feature type="compositionally biased region" description="Low complexity" evidence="1">
    <location>
        <begin position="192"/>
        <end position="202"/>
    </location>
</feature>
<dbReference type="InterPro" id="IPR011009">
    <property type="entry name" value="Kinase-like_dom_sf"/>
</dbReference>
<proteinExistence type="predicted"/>
<gene>
    <name evidence="2" type="primary">PK</name>
    <name evidence="2" type="ORF">Esi_0011_0004</name>
</gene>
<dbReference type="Gene3D" id="1.10.510.10">
    <property type="entry name" value="Transferase(Phosphotransferase) domain 1"/>
    <property type="match status" value="1"/>
</dbReference>